<sequence>MSKGNIKNYAKDKGFEIIPRGLLQHPRLSLQAIGLLCNLQSYPETWNLNKTEVYTRFPKNKKTSVANAWEELVEEKYIIQLRRREGKKWDYIYYFNLTPPFTNVEVQELENKESAKAMSFRFSEAQNEKPKMGSTKSADNRINIKDNTHKDNIHKNNTQDQNHNQEDQLKDYIESTNLPMGLKKYFFDQVKVLVNDPTFDIQSIEYFYNTYVQLIDSKCTRDDIDTLNDTEFTHTVRKMFKKVDRPIYKMESLLKEWVLSAIHYKKENFFDRN</sequence>
<evidence type="ECO:0000313" key="3">
    <source>
        <dbReference type="Proteomes" id="UP000019102"/>
    </source>
</evidence>
<organism evidence="2 3">
    <name type="scientific">Gracilibacillus boraciitolerans JCM 21714</name>
    <dbReference type="NCBI Taxonomy" id="1298598"/>
    <lineage>
        <taxon>Bacteria</taxon>
        <taxon>Bacillati</taxon>
        <taxon>Bacillota</taxon>
        <taxon>Bacilli</taxon>
        <taxon>Bacillales</taxon>
        <taxon>Bacillaceae</taxon>
        <taxon>Gracilibacillus</taxon>
    </lineage>
</organism>
<dbReference type="AlphaFoldDB" id="W4VIR5"/>
<feature type="compositionally biased region" description="Basic and acidic residues" evidence="1">
    <location>
        <begin position="138"/>
        <end position="154"/>
    </location>
</feature>
<accession>W4VIR5</accession>
<comment type="caution">
    <text evidence="2">The sequence shown here is derived from an EMBL/GenBank/DDBJ whole genome shotgun (WGS) entry which is preliminary data.</text>
</comment>
<evidence type="ECO:0000313" key="2">
    <source>
        <dbReference type="EMBL" id="GAE93036.1"/>
    </source>
</evidence>
<dbReference type="EMBL" id="BAVS01000009">
    <property type="protein sequence ID" value="GAE93036.1"/>
    <property type="molecule type" value="Genomic_DNA"/>
</dbReference>
<keyword evidence="3" id="KW-1185">Reference proteome</keyword>
<dbReference type="eggNOG" id="ENOG503417Z">
    <property type="taxonomic scope" value="Bacteria"/>
</dbReference>
<dbReference type="RefSeq" id="WP_052000455.1">
    <property type="nucleotide sequence ID" value="NZ_BAVS01000009.1"/>
</dbReference>
<dbReference type="OrthoDB" id="2973887at2"/>
<evidence type="ECO:0000256" key="1">
    <source>
        <dbReference type="SAM" id="MobiDB-lite"/>
    </source>
</evidence>
<protein>
    <submittedName>
        <fullName evidence="2">Uncharacterized protein</fullName>
    </submittedName>
</protein>
<dbReference type="Proteomes" id="UP000019102">
    <property type="component" value="Unassembled WGS sequence"/>
</dbReference>
<feature type="region of interest" description="Disordered" evidence="1">
    <location>
        <begin position="124"/>
        <end position="165"/>
    </location>
</feature>
<name>W4VIR5_9BACI</name>
<proteinExistence type="predicted"/>
<gene>
    <name evidence="2" type="ORF">JCM21714_2067</name>
</gene>
<reference evidence="2 3" key="1">
    <citation type="journal article" date="2014" name="Genome Announc.">
        <title>Draft Genome Sequence of the Boron-Tolerant and Moderately Halotolerant Bacterium Gracilibacillus boraciitolerans JCM 21714T.</title>
        <authorList>
            <person name="Ahmed I."/>
            <person name="Oshima K."/>
            <person name="Suda W."/>
            <person name="Kitamura K."/>
            <person name="Iida T."/>
            <person name="Ohmori Y."/>
            <person name="Fujiwara T."/>
            <person name="Hattori M."/>
            <person name="Ohkuma M."/>
        </authorList>
    </citation>
    <scope>NUCLEOTIDE SEQUENCE [LARGE SCALE GENOMIC DNA]</scope>
    <source>
        <strain evidence="2 3">JCM 21714</strain>
    </source>
</reference>